<dbReference type="Proteomes" id="UP000729402">
    <property type="component" value="Unassembled WGS sequence"/>
</dbReference>
<dbReference type="OrthoDB" id="1910266at2759"/>
<sequence>MRPKSPGSLLDYCDNMLLTSGTGFQTGLGRHPVLGIPTASDEWWETNTEGHLKKGKRAFCYAPPPCLKQWEIMFEKSHVSGQSTCISSGEVCGTLKKRGTMI</sequence>
<dbReference type="PANTHER" id="PTHR47069">
    <property type="match status" value="1"/>
</dbReference>
<name>A0A8J5R6A6_ZIZPA</name>
<evidence type="ECO:0000313" key="1">
    <source>
        <dbReference type="EMBL" id="KAG8047156.1"/>
    </source>
</evidence>
<reference evidence="1" key="1">
    <citation type="journal article" date="2021" name="bioRxiv">
        <title>Whole Genome Assembly and Annotation of Northern Wild Rice, Zizania palustris L., Supports a Whole Genome Duplication in the Zizania Genus.</title>
        <authorList>
            <person name="Haas M."/>
            <person name="Kono T."/>
            <person name="Macchietto M."/>
            <person name="Millas R."/>
            <person name="McGilp L."/>
            <person name="Shao M."/>
            <person name="Duquette J."/>
            <person name="Hirsch C.N."/>
            <person name="Kimball J."/>
        </authorList>
    </citation>
    <scope>NUCLEOTIDE SEQUENCE</scope>
    <source>
        <tissue evidence="1">Fresh leaf tissue</tissue>
    </source>
</reference>
<organism evidence="1 2">
    <name type="scientific">Zizania palustris</name>
    <name type="common">Northern wild rice</name>
    <dbReference type="NCBI Taxonomy" id="103762"/>
    <lineage>
        <taxon>Eukaryota</taxon>
        <taxon>Viridiplantae</taxon>
        <taxon>Streptophyta</taxon>
        <taxon>Embryophyta</taxon>
        <taxon>Tracheophyta</taxon>
        <taxon>Spermatophyta</taxon>
        <taxon>Magnoliopsida</taxon>
        <taxon>Liliopsida</taxon>
        <taxon>Poales</taxon>
        <taxon>Poaceae</taxon>
        <taxon>BOP clade</taxon>
        <taxon>Oryzoideae</taxon>
        <taxon>Oryzeae</taxon>
        <taxon>Zizaniinae</taxon>
        <taxon>Zizania</taxon>
    </lineage>
</organism>
<reference evidence="1" key="2">
    <citation type="submission" date="2021-02" db="EMBL/GenBank/DDBJ databases">
        <authorList>
            <person name="Kimball J.A."/>
            <person name="Haas M.W."/>
            <person name="Macchietto M."/>
            <person name="Kono T."/>
            <person name="Duquette J."/>
            <person name="Shao M."/>
        </authorList>
    </citation>
    <scope>NUCLEOTIDE SEQUENCE</scope>
    <source>
        <tissue evidence="1">Fresh leaf tissue</tissue>
    </source>
</reference>
<gene>
    <name evidence="1" type="ORF">GUJ93_ZPchr0008g11415</name>
</gene>
<dbReference type="AlphaFoldDB" id="A0A8J5R6A6"/>
<protein>
    <submittedName>
        <fullName evidence="1">Uncharacterized protein</fullName>
    </submittedName>
</protein>
<proteinExistence type="predicted"/>
<keyword evidence="2" id="KW-1185">Reference proteome</keyword>
<dbReference type="EMBL" id="JAAALK010000290">
    <property type="protein sequence ID" value="KAG8047156.1"/>
    <property type="molecule type" value="Genomic_DNA"/>
</dbReference>
<accession>A0A8J5R6A6</accession>
<dbReference type="PANTHER" id="PTHR47069:SF11">
    <property type="entry name" value="OS04G0275550 PROTEIN"/>
    <property type="match status" value="1"/>
</dbReference>
<comment type="caution">
    <text evidence="1">The sequence shown here is derived from an EMBL/GenBank/DDBJ whole genome shotgun (WGS) entry which is preliminary data.</text>
</comment>
<evidence type="ECO:0000313" key="2">
    <source>
        <dbReference type="Proteomes" id="UP000729402"/>
    </source>
</evidence>